<evidence type="ECO:0008006" key="2">
    <source>
        <dbReference type="Google" id="ProtNLM"/>
    </source>
</evidence>
<dbReference type="EMBL" id="JACGWN010000006">
    <property type="protein sequence ID" value="KAL0445855.1"/>
    <property type="molecule type" value="Genomic_DNA"/>
</dbReference>
<comment type="caution">
    <text evidence="1">The sequence shown here is derived from an EMBL/GenBank/DDBJ whole genome shotgun (WGS) entry which is preliminary data.</text>
</comment>
<sequence length="120" mass="12544">MGSSLLASSSCSGCSSISFSLNKCLLGTSRPNGVTVRLSCWTNAFLPASSMSLRNSLLVICTTGSVCLEGSSSLLGVSPHLDLVMVLRSFPQTAPTDPTSTSEVLGSSTLADKWWALRLK</sequence>
<protein>
    <recommendedName>
        <fullName evidence="2">Secreted protein</fullName>
    </recommendedName>
</protein>
<proteinExistence type="predicted"/>
<dbReference type="AlphaFoldDB" id="A0AAW2WVZ6"/>
<gene>
    <name evidence="1" type="ORF">Slati_1713400</name>
</gene>
<evidence type="ECO:0000313" key="1">
    <source>
        <dbReference type="EMBL" id="KAL0445855.1"/>
    </source>
</evidence>
<name>A0AAW2WVZ6_9LAMI</name>
<organism evidence="1">
    <name type="scientific">Sesamum latifolium</name>
    <dbReference type="NCBI Taxonomy" id="2727402"/>
    <lineage>
        <taxon>Eukaryota</taxon>
        <taxon>Viridiplantae</taxon>
        <taxon>Streptophyta</taxon>
        <taxon>Embryophyta</taxon>
        <taxon>Tracheophyta</taxon>
        <taxon>Spermatophyta</taxon>
        <taxon>Magnoliopsida</taxon>
        <taxon>eudicotyledons</taxon>
        <taxon>Gunneridae</taxon>
        <taxon>Pentapetalae</taxon>
        <taxon>asterids</taxon>
        <taxon>lamiids</taxon>
        <taxon>Lamiales</taxon>
        <taxon>Pedaliaceae</taxon>
        <taxon>Sesamum</taxon>
    </lineage>
</organism>
<accession>A0AAW2WVZ6</accession>
<reference evidence="1" key="2">
    <citation type="journal article" date="2024" name="Plant">
        <title>Genomic evolution and insights into agronomic trait innovations of Sesamum species.</title>
        <authorList>
            <person name="Miao H."/>
            <person name="Wang L."/>
            <person name="Qu L."/>
            <person name="Liu H."/>
            <person name="Sun Y."/>
            <person name="Le M."/>
            <person name="Wang Q."/>
            <person name="Wei S."/>
            <person name="Zheng Y."/>
            <person name="Lin W."/>
            <person name="Duan Y."/>
            <person name="Cao H."/>
            <person name="Xiong S."/>
            <person name="Wang X."/>
            <person name="Wei L."/>
            <person name="Li C."/>
            <person name="Ma Q."/>
            <person name="Ju M."/>
            <person name="Zhao R."/>
            <person name="Li G."/>
            <person name="Mu C."/>
            <person name="Tian Q."/>
            <person name="Mei H."/>
            <person name="Zhang T."/>
            <person name="Gao T."/>
            <person name="Zhang H."/>
        </authorList>
    </citation>
    <scope>NUCLEOTIDE SEQUENCE</scope>
    <source>
        <strain evidence="1">KEN1</strain>
    </source>
</reference>
<reference evidence="1" key="1">
    <citation type="submission" date="2020-06" db="EMBL/GenBank/DDBJ databases">
        <authorList>
            <person name="Li T."/>
            <person name="Hu X."/>
            <person name="Zhang T."/>
            <person name="Song X."/>
            <person name="Zhang H."/>
            <person name="Dai N."/>
            <person name="Sheng W."/>
            <person name="Hou X."/>
            <person name="Wei L."/>
        </authorList>
    </citation>
    <scope>NUCLEOTIDE SEQUENCE</scope>
    <source>
        <strain evidence="1">KEN1</strain>
        <tissue evidence="1">Leaf</tissue>
    </source>
</reference>